<feature type="compositionally biased region" description="Low complexity" evidence="1">
    <location>
        <begin position="437"/>
        <end position="448"/>
    </location>
</feature>
<organism evidence="4 5">
    <name type="scientific">Candidatus Magnetominusculus xianensis</name>
    <dbReference type="NCBI Taxonomy" id="1748249"/>
    <lineage>
        <taxon>Bacteria</taxon>
        <taxon>Pseudomonadati</taxon>
        <taxon>Nitrospirota</taxon>
        <taxon>Nitrospiria</taxon>
        <taxon>Nitrospirales</taxon>
        <taxon>Nitrospiraceae</taxon>
        <taxon>Candidatus Magnetominusculus</taxon>
    </lineage>
</organism>
<gene>
    <name evidence="4" type="ORF">ASN18_2332</name>
</gene>
<name>A0ABR5SDE0_9BACT</name>
<feature type="domain" description="DUF4015" evidence="3">
    <location>
        <begin position="115"/>
        <end position="424"/>
    </location>
</feature>
<dbReference type="InterPro" id="IPR025275">
    <property type="entry name" value="DUF4015"/>
</dbReference>
<reference evidence="4 5" key="1">
    <citation type="submission" date="2015-11" db="EMBL/GenBank/DDBJ databases">
        <authorList>
            <person name="Lin W."/>
        </authorList>
    </citation>
    <scope>NUCLEOTIDE SEQUENCE [LARGE SCALE GENOMIC DNA]</scope>
    <source>
        <strain evidence="4 5">HCH-1</strain>
    </source>
</reference>
<dbReference type="Gene3D" id="3.20.20.80">
    <property type="entry name" value="Glycosidases"/>
    <property type="match status" value="1"/>
</dbReference>
<comment type="caution">
    <text evidence="4">The sequence shown here is derived from an EMBL/GenBank/DDBJ whole genome shotgun (WGS) entry which is preliminary data.</text>
</comment>
<dbReference type="Proteomes" id="UP000060487">
    <property type="component" value="Unassembled WGS sequence"/>
</dbReference>
<feature type="chain" id="PRO_5046343973" evidence="2">
    <location>
        <begin position="38"/>
        <end position="477"/>
    </location>
</feature>
<evidence type="ECO:0000259" key="3">
    <source>
        <dbReference type="Pfam" id="PF13200"/>
    </source>
</evidence>
<keyword evidence="5" id="KW-1185">Reference proteome</keyword>
<accession>A0ABR5SDE0</accession>
<keyword evidence="2" id="KW-0732">Signal</keyword>
<dbReference type="Pfam" id="PF13200">
    <property type="entry name" value="DUF4015"/>
    <property type="match status" value="1"/>
</dbReference>
<feature type="signal peptide" evidence="2">
    <location>
        <begin position="1"/>
        <end position="37"/>
    </location>
</feature>
<sequence>MPGDARRCQEMNKMKPVVRYFAATLFCVALLFNGAYAQDVKVIDSMSKKAIKNATVQVDNTTLVTNEVGIAALNVPLSPSSKISAKSPGYTRTEVAPSQGTAAIEIPLRPFEPKALYLSMYGVSSKKLRNAALKLIEETEINALVIDVKSDWGVLNYKSSIPLAAEIGGQKVILVKDLKEMVKTYKDKGIYMIARIVVFKDKPLAEARRDLAVKTQSGDLWRDKEKLAWVDPFRKEVWDYNIDVAIEAAKSGFDEIQFDYVRFPDSLKPKFSKPSTEEARVKAITGFLQEAKRRLAPYNVYIGADIFGYVCWNKDDTQIGQKLEELAGVPDYLSPMLYPSGFQYGIPGYKNPVQNPNKIVYLSLKRAQERTQLPPNRFRPWIQAFRDYAWDRRFFKGEPLREQIKAAEQFGSHGWMLWNPQNNYYPEGLRQKSSQTAQAPVQAAPPAMQAAAPANQALAVSPNRPAAQAVTPVAAAK</sequence>
<dbReference type="InterPro" id="IPR017853">
    <property type="entry name" value="GH"/>
</dbReference>
<dbReference type="EMBL" id="LNQR01000081">
    <property type="protein sequence ID" value="KWT82971.1"/>
    <property type="molecule type" value="Genomic_DNA"/>
</dbReference>
<evidence type="ECO:0000313" key="5">
    <source>
        <dbReference type="Proteomes" id="UP000060487"/>
    </source>
</evidence>
<protein>
    <submittedName>
        <fullName evidence="4">GTP-binding protein</fullName>
    </submittedName>
</protein>
<dbReference type="SUPFAM" id="SSF51445">
    <property type="entry name" value="(Trans)glycosidases"/>
    <property type="match status" value="1"/>
</dbReference>
<proteinExistence type="predicted"/>
<feature type="region of interest" description="Disordered" evidence="1">
    <location>
        <begin position="427"/>
        <end position="448"/>
    </location>
</feature>
<evidence type="ECO:0000313" key="4">
    <source>
        <dbReference type="EMBL" id="KWT82971.1"/>
    </source>
</evidence>
<evidence type="ECO:0000256" key="2">
    <source>
        <dbReference type="SAM" id="SignalP"/>
    </source>
</evidence>
<evidence type="ECO:0000256" key="1">
    <source>
        <dbReference type="SAM" id="MobiDB-lite"/>
    </source>
</evidence>